<dbReference type="InterPro" id="IPR001667">
    <property type="entry name" value="DDH_dom"/>
</dbReference>
<keyword evidence="2" id="KW-0479">Metal-binding</keyword>
<feature type="domain" description="DHHA2" evidence="5">
    <location>
        <begin position="390"/>
        <end position="569"/>
    </location>
</feature>
<evidence type="ECO:0000313" key="6">
    <source>
        <dbReference type="EMBL" id="WWC92878.1"/>
    </source>
</evidence>
<dbReference type="PANTHER" id="PTHR12112">
    <property type="entry name" value="BNIP - RELATED"/>
    <property type="match status" value="1"/>
</dbReference>
<comment type="cofactor">
    <cofactor evidence="1">
        <name>Mn(2+)</name>
        <dbReference type="ChEBI" id="CHEBI:29035"/>
    </cofactor>
</comment>
<protein>
    <recommendedName>
        <fullName evidence="5">DHHA2 domain-containing protein</fullName>
    </recommendedName>
</protein>
<proteinExistence type="predicted"/>
<evidence type="ECO:0000256" key="1">
    <source>
        <dbReference type="ARBA" id="ARBA00001936"/>
    </source>
</evidence>
<dbReference type="InterPro" id="IPR038763">
    <property type="entry name" value="DHH_sf"/>
</dbReference>
<dbReference type="EMBL" id="CP144108">
    <property type="protein sequence ID" value="WWC92878.1"/>
    <property type="molecule type" value="Genomic_DNA"/>
</dbReference>
<dbReference type="GeneID" id="91098508"/>
<sequence>MRLYFSKNSKLFSTLICLSLFSTFSFILLLISTTYSYLNDYQQQQSMRICLPFSLNRISSTVHQKLSCQSLNYNLNQSKPFTSTSYNSDLNNIMSEIESTSTTQPQSNGIAQKEGELAEFLKNQKQLFLNDLKNDNADGWTIVMGNEAGDLDSIASSISYSYLSTVIGSKTVNKKSIPLILTPFNLMKLRPENILALNLASITDLKNTLLYPEEIPISTLDLFNKKGIKFSLVDHNKLLPQFGVNDNSVESIIDHHEDENQHLEKSVNPRLIINPIGSCSSLVTKYFKPFWEEFSTSKEANIPKEISTLLLSSILIDTSGLKPDRKATKIDYESASFLYPKSSLYNNDNSTSLVNGNAENNANENENSIIEFSQDGSNIPKDLIDLNNYLQNTKNDVSNLNTSELLLRDYKEYILSTSSLKFPSLKIGLSTVPLSLKKWLSSQSQNDFKIFKDQIDIYMNEKNLDLQGILTSFNNSQNKHKREFILIVRKSKQGAIQSQIEAQRILLELKNGLEDNTKYNEILNLQKWDKDNKGSVSSWEVFDKEMQVWKQGNAKSTRKQVAPILRDLIAQLQ</sequence>
<evidence type="ECO:0000313" key="7">
    <source>
        <dbReference type="Proteomes" id="UP001355207"/>
    </source>
</evidence>
<dbReference type="SMART" id="SM01131">
    <property type="entry name" value="DHHA2"/>
    <property type="match status" value="1"/>
</dbReference>
<organism evidence="6 7">
    <name type="scientific">Kwoniella dendrophila CBS 6074</name>
    <dbReference type="NCBI Taxonomy" id="1295534"/>
    <lineage>
        <taxon>Eukaryota</taxon>
        <taxon>Fungi</taxon>
        <taxon>Dikarya</taxon>
        <taxon>Basidiomycota</taxon>
        <taxon>Agaricomycotina</taxon>
        <taxon>Tremellomycetes</taxon>
        <taxon>Tremellales</taxon>
        <taxon>Cryptococcaceae</taxon>
        <taxon>Kwoniella</taxon>
    </lineage>
</organism>
<keyword evidence="3" id="KW-0378">Hydrolase</keyword>
<accession>A0AAX4K7U7</accession>
<dbReference type="InterPro" id="IPR004097">
    <property type="entry name" value="DHHA2"/>
</dbReference>
<evidence type="ECO:0000256" key="4">
    <source>
        <dbReference type="ARBA" id="ARBA00023211"/>
    </source>
</evidence>
<dbReference type="RefSeq" id="XP_066079640.1">
    <property type="nucleotide sequence ID" value="XM_066223543.1"/>
</dbReference>
<dbReference type="AlphaFoldDB" id="A0AAX4K7U7"/>
<dbReference type="Pfam" id="PF01368">
    <property type="entry name" value="DHH"/>
    <property type="match status" value="1"/>
</dbReference>
<dbReference type="Gene3D" id="3.90.1640.10">
    <property type="entry name" value="inorganic pyrophosphatase (n-terminal core)"/>
    <property type="match status" value="1"/>
</dbReference>
<keyword evidence="7" id="KW-1185">Reference proteome</keyword>
<keyword evidence="4" id="KW-0464">Manganese</keyword>
<dbReference type="GO" id="GO:0005737">
    <property type="term" value="C:cytoplasm"/>
    <property type="evidence" value="ECO:0007669"/>
    <property type="project" value="InterPro"/>
</dbReference>
<dbReference type="PANTHER" id="PTHR12112:SF39">
    <property type="entry name" value="EG:152A3.5 PROTEIN (FBGN0003116_PN PROTEIN)"/>
    <property type="match status" value="1"/>
</dbReference>
<reference evidence="6 7" key="1">
    <citation type="submission" date="2024-01" db="EMBL/GenBank/DDBJ databases">
        <title>Comparative genomics of Cryptococcus and Kwoniella reveals pathogenesis evolution and contrasting modes of karyotype evolution via chromosome fusion or intercentromeric recombination.</title>
        <authorList>
            <person name="Coelho M.A."/>
            <person name="David-Palma M."/>
            <person name="Shea T."/>
            <person name="Bowers K."/>
            <person name="McGinley-Smith S."/>
            <person name="Mohammad A.W."/>
            <person name="Gnirke A."/>
            <person name="Yurkov A.M."/>
            <person name="Nowrousian M."/>
            <person name="Sun S."/>
            <person name="Cuomo C.A."/>
            <person name="Heitman J."/>
        </authorList>
    </citation>
    <scope>NUCLEOTIDE SEQUENCE [LARGE SCALE GENOMIC DNA]</scope>
    <source>
        <strain evidence="6 7">CBS 6074</strain>
    </source>
</reference>
<dbReference type="SUPFAM" id="SSF64182">
    <property type="entry name" value="DHH phosphoesterases"/>
    <property type="match status" value="1"/>
</dbReference>
<dbReference type="Pfam" id="PF02833">
    <property type="entry name" value="DHHA2"/>
    <property type="match status" value="1"/>
</dbReference>
<dbReference type="GO" id="GO:0004309">
    <property type="term" value="F:exopolyphosphatase activity"/>
    <property type="evidence" value="ECO:0007669"/>
    <property type="project" value="TreeGrafter"/>
</dbReference>
<evidence type="ECO:0000256" key="2">
    <source>
        <dbReference type="ARBA" id="ARBA00022723"/>
    </source>
</evidence>
<dbReference type="InterPro" id="IPR038222">
    <property type="entry name" value="DHHA2_dom_sf"/>
</dbReference>
<dbReference type="Gene3D" id="3.10.310.20">
    <property type="entry name" value="DHHA2 domain"/>
    <property type="match status" value="1"/>
</dbReference>
<evidence type="ECO:0000256" key="3">
    <source>
        <dbReference type="ARBA" id="ARBA00022801"/>
    </source>
</evidence>
<dbReference type="Proteomes" id="UP001355207">
    <property type="component" value="Chromosome 11"/>
</dbReference>
<gene>
    <name evidence="6" type="ORF">L201_007840</name>
</gene>
<name>A0AAX4K7U7_9TREE</name>
<dbReference type="GO" id="GO:0046872">
    <property type="term" value="F:metal ion binding"/>
    <property type="evidence" value="ECO:0007669"/>
    <property type="project" value="UniProtKB-KW"/>
</dbReference>
<evidence type="ECO:0000259" key="5">
    <source>
        <dbReference type="SMART" id="SM01131"/>
    </source>
</evidence>